<feature type="domain" description="PspC-related transmembrane region" evidence="8">
    <location>
        <begin position="202"/>
        <end position="341"/>
    </location>
</feature>
<name>V6S7V7_9FLAO</name>
<dbReference type="InterPro" id="IPR054321">
    <property type="entry name" value="PspC-rel_TM"/>
</dbReference>
<dbReference type="Pfam" id="PF22744">
    <property type="entry name" value="Toast-rack_PspC-Cterm"/>
    <property type="match status" value="1"/>
</dbReference>
<protein>
    <submittedName>
        <fullName evidence="10">Phage-shock protein</fullName>
    </submittedName>
</protein>
<dbReference type="EMBL" id="JRLZ01000009">
    <property type="protein sequence ID" value="KGO95542.1"/>
    <property type="molecule type" value="Genomic_DNA"/>
</dbReference>
<evidence type="ECO:0000256" key="3">
    <source>
        <dbReference type="ARBA" id="ARBA00022692"/>
    </source>
</evidence>
<keyword evidence="5 6" id="KW-0472">Membrane</keyword>
<proteinExistence type="predicted"/>
<feature type="transmembrane region" description="Helical" evidence="6">
    <location>
        <begin position="319"/>
        <end position="337"/>
    </location>
</feature>
<reference evidence="10 11" key="2">
    <citation type="journal article" date="2015" name="Stand. Genomic Sci.">
        <title>High quality draft genomic sequence of Flavobacterium enshiense DK69(T) and comparison among Flavobacterium genomes.</title>
        <authorList>
            <person name="Zeng Z."/>
            <person name="Chen C."/>
            <person name="Du H."/>
            <person name="Wang G."/>
            <person name="Li M."/>
        </authorList>
    </citation>
    <scope>NUCLEOTIDE SEQUENCE [LARGE SCALE GENOMIC DNA]</scope>
    <source>
        <strain evidence="10 11">DK69</strain>
    </source>
</reference>
<evidence type="ECO:0000256" key="2">
    <source>
        <dbReference type="ARBA" id="ARBA00022475"/>
    </source>
</evidence>
<feature type="transmembrane region" description="Helical" evidence="6">
    <location>
        <begin position="232"/>
        <end position="260"/>
    </location>
</feature>
<feature type="transmembrane region" description="Helical" evidence="6">
    <location>
        <begin position="134"/>
        <end position="158"/>
    </location>
</feature>
<feature type="domain" description="Phage shock protein PspC N-terminal" evidence="7">
    <location>
        <begin position="104"/>
        <end position="161"/>
    </location>
</feature>
<evidence type="ECO:0000256" key="1">
    <source>
        <dbReference type="ARBA" id="ARBA00004162"/>
    </source>
</evidence>
<dbReference type="OrthoDB" id="5772680at2"/>
<evidence type="ECO:0000256" key="4">
    <source>
        <dbReference type="ARBA" id="ARBA00022989"/>
    </source>
</evidence>
<dbReference type="InterPro" id="IPR054319">
    <property type="entry name" value="PspC-rel_ToastRack"/>
</dbReference>
<organism evidence="10 11">
    <name type="scientific">Flavobacterium enshiense DK69</name>
    <dbReference type="NCBI Taxonomy" id="1107311"/>
    <lineage>
        <taxon>Bacteria</taxon>
        <taxon>Pseudomonadati</taxon>
        <taxon>Bacteroidota</taxon>
        <taxon>Flavobacteriia</taxon>
        <taxon>Flavobacteriales</taxon>
        <taxon>Flavobacteriaceae</taxon>
        <taxon>Flavobacterium</taxon>
    </lineage>
</organism>
<dbReference type="InterPro" id="IPR007168">
    <property type="entry name" value="Phageshock_PspC_N"/>
</dbReference>
<dbReference type="eggNOG" id="COG1983">
    <property type="taxonomic scope" value="Bacteria"/>
</dbReference>
<evidence type="ECO:0000256" key="5">
    <source>
        <dbReference type="ARBA" id="ARBA00023136"/>
    </source>
</evidence>
<evidence type="ECO:0000259" key="8">
    <source>
        <dbReference type="Pfam" id="PF22571"/>
    </source>
</evidence>
<dbReference type="Pfam" id="PF04024">
    <property type="entry name" value="PspC"/>
    <property type="match status" value="1"/>
</dbReference>
<gene>
    <name evidence="10" type="ORF">Q767_09910</name>
</gene>
<sequence>MNKTVSINLGGFSFHIDEDAYQKLSRYFDAIKRSLSPDGRDEIMNDIESRIAELLSEKLSNDKQVVSLTEIDQVIAVMGQPEDYRIEDETTQTTYAYTAPGRSKKLYRDKEKGMLGGVLAGMGHYFGVDPLWLRIIMVLLLFTWGIGIIPYLLFWILVPEAKTTAEKLEMTGQPITISNIEKKVKEGFGEISDTISNIDHKKIADGARDGASKVATSIEDVFMTIFKVIAKLIGAFILIVSGCALIGIIIASVVMIFSSSLPNNAVLEHIDTPLGIETPYWIQGLLLLSVVGIPLFFLIILGLKLLINNLKSIGSITKYSLLAIWLIATGFLITIGIREAGQQAFDGKVVQKADIQVANTDTLKVRFVNNDFFSKNVDDKYDLKIEQDSAGNEMIYSNNVSLHLKKTDKTFPYIQVEKIASGKSFAEANKRAEKIKYNFKIVGNQLILDNYLLSDIKNKKRDQKVEVYLYLPNGIVYAPEESVSKYLDGDNADFDYYYGPEGYNYKVTDGELKCLNCPEDEDVDSEDEVLNISEKDQDTIKTVSIKVGGKEIIRTETKKSGDLTVDESGVVVKKK</sequence>
<dbReference type="AlphaFoldDB" id="V6S7V7"/>
<dbReference type="PATRIC" id="fig|1107311.3.peg.1987"/>
<comment type="caution">
    <text evidence="10">The sequence shown here is derived from an EMBL/GenBank/DDBJ whole genome shotgun (WGS) entry which is preliminary data.</text>
</comment>
<dbReference type="PANTHER" id="PTHR33885">
    <property type="entry name" value="PHAGE SHOCK PROTEIN C"/>
    <property type="match status" value="1"/>
</dbReference>
<feature type="domain" description="PspC-related ToastRack" evidence="9">
    <location>
        <begin position="387"/>
        <end position="519"/>
    </location>
</feature>
<keyword evidence="4 6" id="KW-1133">Transmembrane helix</keyword>
<dbReference type="PANTHER" id="PTHR33885:SF3">
    <property type="entry name" value="PHAGE SHOCK PROTEIN C"/>
    <property type="match status" value="1"/>
</dbReference>
<accession>V6S7V7</accession>
<keyword evidence="3 6" id="KW-0812">Transmembrane</keyword>
<evidence type="ECO:0000259" key="9">
    <source>
        <dbReference type="Pfam" id="PF22744"/>
    </source>
</evidence>
<dbReference type="GO" id="GO:0005886">
    <property type="term" value="C:plasma membrane"/>
    <property type="evidence" value="ECO:0007669"/>
    <property type="project" value="UniProtKB-SubCell"/>
</dbReference>
<dbReference type="InterPro" id="IPR052027">
    <property type="entry name" value="PspC"/>
</dbReference>
<dbReference type="Proteomes" id="UP000030149">
    <property type="component" value="Unassembled WGS sequence"/>
</dbReference>
<dbReference type="Pfam" id="PF22571">
    <property type="entry name" value="LiaI-LiaF-TM_PspC"/>
    <property type="match status" value="1"/>
</dbReference>
<evidence type="ECO:0000259" key="7">
    <source>
        <dbReference type="Pfam" id="PF04024"/>
    </source>
</evidence>
<reference evidence="11" key="1">
    <citation type="submission" date="2013-09" db="EMBL/GenBank/DDBJ databases">
        <authorList>
            <person name="Zeng Z."/>
            <person name="Chen C."/>
        </authorList>
    </citation>
    <scope>NUCLEOTIDE SEQUENCE [LARGE SCALE GENOMIC DNA]</scope>
    <source>
        <strain evidence="11">DK69</strain>
    </source>
</reference>
<feature type="transmembrane region" description="Helical" evidence="6">
    <location>
        <begin position="280"/>
        <end position="307"/>
    </location>
</feature>
<dbReference type="STRING" id="1107311.Q767_09910"/>
<comment type="subcellular location">
    <subcellularLocation>
        <location evidence="1">Cell membrane</location>
        <topology evidence="1">Single-pass membrane protein</topology>
    </subcellularLocation>
</comment>
<evidence type="ECO:0000313" key="11">
    <source>
        <dbReference type="Proteomes" id="UP000030149"/>
    </source>
</evidence>
<keyword evidence="11" id="KW-1185">Reference proteome</keyword>
<evidence type="ECO:0000313" key="10">
    <source>
        <dbReference type="EMBL" id="KGO95542.1"/>
    </source>
</evidence>
<evidence type="ECO:0000256" key="6">
    <source>
        <dbReference type="SAM" id="Phobius"/>
    </source>
</evidence>
<dbReference type="RefSeq" id="WP_023574005.1">
    <property type="nucleotide sequence ID" value="NZ_AVCS01000013.1"/>
</dbReference>
<keyword evidence="2" id="KW-1003">Cell membrane</keyword>